<keyword evidence="2" id="KW-1133">Transmembrane helix</keyword>
<evidence type="ECO:0000313" key="3">
    <source>
        <dbReference type="EMBL" id="MEF3366006.1"/>
    </source>
</evidence>
<name>A0ABU7XF54_9HYPH</name>
<dbReference type="RefSeq" id="WP_332080972.1">
    <property type="nucleotide sequence ID" value="NZ_JAZHYN010000011.1"/>
</dbReference>
<organism evidence="3 4">
    <name type="scientific">Methylocystis borbori</name>
    <dbReference type="NCBI Taxonomy" id="3118750"/>
    <lineage>
        <taxon>Bacteria</taxon>
        <taxon>Pseudomonadati</taxon>
        <taxon>Pseudomonadota</taxon>
        <taxon>Alphaproteobacteria</taxon>
        <taxon>Hyphomicrobiales</taxon>
        <taxon>Methylocystaceae</taxon>
        <taxon>Methylocystis</taxon>
    </lineage>
</organism>
<feature type="transmembrane region" description="Helical" evidence="2">
    <location>
        <begin position="79"/>
        <end position="98"/>
    </location>
</feature>
<comment type="caution">
    <text evidence="3">The sequence shown here is derived from an EMBL/GenBank/DDBJ whole genome shotgun (WGS) entry which is preliminary data.</text>
</comment>
<evidence type="ECO:0000256" key="2">
    <source>
        <dbReference type="SAM" id="Phobius"/>
    </source>
</evidence>
<sequence length="223" mass="24553">MSHSSDPADPKAADVPAKAEKTEEESWVTAIEHGIDEIKTQPPEILFLDVLKIDLPYIVMLSMALLGIGMVTFTGQPVAFYWELLTPVYCAICIFVGWRHAESTHDRTRLVWTQILHWAAFLFGMWLIYSAPLRSLIDVNAAGLNLMVLLAVATFVAGVHAVAWQICAVGLILALFVPAVAIIQRSSLFILVSIIGIVFVAATIYITMHSHRRKIDAAGDDIV</sequence>
<dbReference type="Proteomes" id="UP001350748">
    <property type="component" value="Unassembled WGS sequence"/>
</dbReference>
<keyword evidence="2" id="KW-0812">Transmembrane</keyword>
<feature type="compositionally biased region" description="Basic and acidic residues" evidence="1">
    <location>
        <begin position="1"/>
        <end position="21"/>
    </location>
</feature>
<accession>A0ABU7XF54</accession>
<feature type="region of interest" description="Disordered" evidence="1">
    <location>
        <begin position="1"/>
        <end position="23"/>
    </location>
</feature>
<protein>
    <recommendedName>
        <fullName evidence="5">Sensor histidine kinase</fullName>
    </recommendedName>
</protein>
<feature type="transmembrane region" description="Helical" evidence="2">
    <location>
        <begin position="55"/>
        <end position="73"/>
    </location>
</feature>
<evidence type="ECO:0000313" key="4">
    <source>
        <dbReference type="Proteomes" id="UP001350748"/>
    </source>
</evidence>
<keyword evidence="2" id="KW-0472">Membrane</keyword>
<evidence type="ECO:0008006" key="5">
    <source>
        <dbReference type="Google" id="ProtNLM"/>
    </source>
</evidence>
<feature type="transmembrane region" description="Helical" evidence="2">
    <location>
        <begin position="141"/>
        <end position="159"/>
    </location>
</feature>
<dbReference type="EMBL" id="JAZHYN010000011">
    <property type="protein sequence ID" value="MEF3366006.1"/>
    <property type="molecule type" value="Genomic_DNA"/>
</dbReference>
<feature type="transmembrane region" description="Helical" evidence="2">
    <location>
        <begin position="110"/>
        <end position="129"/>
    </location>
</feature>
<feature type="transmembrane region" description="Helical" evidence="2">
    <location>
        <begin position="166"/>
        <end position="183"/>
    </location>
</feature>
<keyword evidence="4" id="KW-1185">Reference proteome</keyword>
<feature type="transmembrane region" description="Helical" evidence="2">
    <location>
        <begin position="189"/>
        <end position="208"/>
    </location>
</feature>
<proteinExistence type="predicted"/>
<reference evidence="3 4" key="1">
    <citation type="submission" date="2024-02" db="EMBL/GenBank/DDBJ databases">
        <authorList>
            <person name="Grouzdev D."/>
        </authorList>
    </citation>
    <scope>NUCLEOTIDE SEQUENCE [LARGE SCALE GENOMIC DNA]</scope>
    <source>
        <strain evidence="3 4">9N</strain>
    </source>
</reference>
<evidence type="ECO:0000256" key="1">
    <source>
        <dbReference type="SAM" id="MobiDB-lite"/>
    </source>
</evidence>
<gene>
    <name evidence="3" type="ORF">V3H18_05595</name>
</gene>